<dbReference type="SUPFAM" id="SSF55785">
    <property type="entry name" value="PYP-like sensor domain (PAS domain)"/>
    <property type="match status" value="1"/>
</dbReference>
<keyword evidence="9" id="KW-0175">Coiled coil</keyword>
<dbReference type="SMART" id="SM00387">
    <property type="entry name" value="HATPase_c"/>
    <property type="match status" value="1"/>
</dbReference>
<evidence type="ECO:0000256" key="4">
    <source>
        <dbReference type="ARBA" id="ARBA00022679"/>
    </source>
</evidence>
<dbReference type="PROSITE" id="PS50112">
    <property type="entry name" value="PAS"/>
    <property type="match status" value="1"/>
</dbReference>
<evidence type="ECO:0000256" key="9">
    <source>
        <dbReference type="SAM" id="Coils"/>
    </source>
</evidence>
<evidence type="ECO:0000256" key="7">
    <source>
        <dbReference type="ARBA" id="ARBA00022840"/>
    </source>
</evidence>
<evidence type="ECO:0000313" key="14">
    <source>
        <dbReference type="EMBL" id="QEG41967.1"/>
    </source>
</evidence>
<evidence type="ECO:0000259" key="12">
    <source>
        <dbReference type="PROSITE" id="PS50112"/>
    </source>
</evidence>
<dbReference type="PRINTS" id="PR00344">
    <property type="entry name" value="BCTRLSENSOR"/>
</dbReference>
<dbReference type="InterPro" id="IPR036890">
    <property type="entry name" value="HATPase_C_sf"/>
</dbReference>
<dbReference type="EC" id="2.7.13.3" evidence="2"/>
<dbReference type="InterPro" id="IPR035965">
    <property type="entry name" value="PAS-like_dom_sf"/>
</dbReference>
<dbReference type="PROSITE" id="PS50113">
    <property type="entry name" value="PAC"/>
    <property type="match status" value="1"/>
</dbReference>
<dbReference type="Gene3D" id="1.10.287.130">
    <property type="match status" value="1"/>
</dbReference>
<dbReference type="InterPro" id="IPR004358">
    <property type="entry name" value="Sig_transdc_His_kin-like_C"/>
</dbReference>
<dbReference type="GO" id="GO:0000155">
    <property type="term" value="F:phosphorelay sensor kinase activity"/>
    <property type="evidence" value="ECO:0007669"/>
    <property type="project" value="InterPro"/>
</dbReference>
<dbReference type="InterPro" id="IPR003661">
    <property type="entry name" value="HisK_dim/P_dom"/>
</dbReference>
<dbReference type="Pfam" id="PF02518">
    <property type="entry name" value="HATPase_c"/>
    <property type="match status" value="1"/>
</dbReference>
<sequence>MARSPDPPADPPRNVADHEPTPPISGAQFRAIAENTVDWENWHSPTGKLLWVNAAVQRVTGYEPAECLAMADYPLPMVAAEHHQRIRAFLAAAVAGQRGDDVEFQSLHRDGSRRWVSVSWQPMSDAAGCYLGFRSSVRDVTEKRRLREQLRLHNEHLEQLVQERTTRIMQLEKHRLKMERMAALAELAAGVAHEINNPLAGIRNAFSLFKSSLSPDTKYYEMLDLIDDEIERISKITHQMYQLYRPRTQQPTRFHLARTVNDVITLLEPMIRRSGVAVRLADSQGLPSEDLDAGEVVLREDEVKQVLFNLVRNAIQASQRGMTVQIELDVTATHAQIIISDYGCGIDEAVLPQIFDPFFSTKSDLPKQGMGLGLSVSRSLVEAMNGKITVTSRRGEGSRFTIELPRRLADPES</sequence>
<evidence type="ECO:0000256" key="8">
    <source>
        <dbReference type="ARBA" id="ARBA00023012"/>
    </source>
</evidence>
<dbReference type="CDD" id="cd00130">
    <property type="entry name" value="PAS"/>
    <property type="match status" value="1"/>
</dbReference>
<accession>A0A5B9QS88</accession>
<dbReference type="InterPro" id="IPR000014">
    <property type="entry name" value="PAS"/>
</dbReference>
<feature type="domain" description="Histidine kinase" evidence="11">
    <location>
        <begin position="190"/>
        <end position="408"/>
    </location>
</feature>
<dbReference type="KEGG" id="rul:UC8_39960"/>
<dbReference type="PANTHER" id="PTHR43065:SF10">
    <property type="entry name" value="PEROXIDE STRESS-ACTIVATED HISTIDINE KINASE MAK3"/>
    <property type="match status" value="1"/>
</dbReference>
<dbReference type="SUPFAM" id="SSF55874">
    <property type="entry name" value="ATPase domain of HSP90 chaperone/DNA topoisomerase II/histidine kinase"/>
    <property type="match status" value="1"/>
</dbReference>
<keyword evidence="7" id="KW-0067">ATP-binding</keyword>
<evidence type="ECO:0000256" key="3">
    <source>
        <dbReference type="ARBA" id="ARBA00022553"/>
    </source>
</evidence>
<dbReference type="RefSeq" id="WP_068141422.1">
    <property type="nucleotide sequence ID" value="NZ_CP042914.1"/>
</dbReference>
<evidence type="ECO:0000256" key="5">
    <source>
        <dbReference type="ARBA" id="ARBA00022741"/>
    </source>
</evidence>
<dbReference type="NCBIfam" id="TIGR00229">
    <property type="entry name" value="sensory_box"/>
    <property type="match status" value="1"/>
</dbReference>
<dbReference type="SUPFAM" id="SSF47384">
    <property type="entry name" value="Homodimeric domain of signal transducing histidine kinase"/>
    <property type="match status" value="1"/>
</dbReference>
<dbReference type="SMART" id="SM00086">
    <property type="entry name" value="PAC"/>
    <property type="match status" value="1"/>
</dbReference>
<keyword evidence="15" id="KW-1185">Reference proteome</keyword>
<dbReference type="Pfam" id="PF00512">
    <property type="entry name" value="HisKA"/>
    <property type="match status" value="1"/>
</dbReference>
<dbReference type="Proteomes" id="UP000325286">
    <property type="component" value="Chromosome"/>
</dbReference>
<evidence type="ECO:0000259" key="11">
    <source>
        <dbReference type="PROSITE" id="PS50109"/>
    </source>
</evidence>
<feature type="compositionally biased region" description="Pro residues" evidence="10">
    <location>
        <begin position="1"/>
        <end position="11"/>
    </location>
</feature>
<evidence type="ECO:0000313" key="15">
    <source>
        <dbReference type="Proteomes" id="UP000325286"/>
    </source>
</evidence>
<dbReference type="InterPro" id="IPR013656">
    <property type="entry name" value="PAS_4"/>
</dbReference>
<proteinExistence type="predicted"/>
<feature type="domain" description="PAS" evidence="12">
    <location>
        <begin position="47"/>
        <end position="97"/>
    </location>
</feature>
<name>A0A5B9QS88_9BACT</name>
<reference evidence="14 15" key="1">
    <citation type="submission" date="2019-08" db="EMBL/GenBank/DDBJ databases">
        <title>Deep-cultivation of Planctomycetes and their phenomic and genomic characterization uncovers novel biology.</title>
        <authorList>
            <person name="Wiegand S."/>
            <person name="Jogler M."/>
            <person name="Boedeker C."/>
            <person name="Pinto D."/>
            <person name="Vollmers J."/>
            <person name="Rivas-Marin E."/>
            <person name="Kohn T."/>
            <person name="Peeters S.H."/>
            <person name="Heuer A."/>
            <person name="Rast P."/>
            <person name="Oberbeckmann S."/>
            <person name="Bunk B."/>
            <person name="Jeske O."/>
            <person name="Meyerdierks A."/>
            <person name="Storesund J.E."/>
            <person name="Kallscheuer N."/>
            <person name="Luecker S."/>
            <person name="Lage O.M."/>
            <person name="Pohl T."/>
            <person name="Merkel B.J."/>
            <person name="Hornburger P."/>
            <person name="Mueller R.-W."/>
            <person name="Bruemmer F."/>
            <person name="Labrenz M."/>
            <person name="Spormann A.M."/>
            <person name="Op den Camp H."/>
            <person name="Overmann J."/>
            <person name="Amann R."/>
            <person name="Jetten M.S.M."/>
            <person name="Mascher T."/>
            <person name="Medema M.H."/>
            <person name="Devos D.P."/>
            <person name="Kaster A.-K."/>
            <person name="Ovreas L."/>
            <person name="Rohde M."/>
            <person name="Galperin M.Y."/>
            <person name="Jogler C."/>
        </authorList>
    </citation>
    <scope>NUCLEOTIDE SEQUENCE [LARGE SCALE GENOMIC DNA]</scope>
    <source>
        <strain evidence="14 15">UC8</strain>
    </source>
</reference>
<dbReference type="PROSITE" id="PS50109">
    <property type="entry name" value="HIS_KIN"/>
    <property type="match status" value="1"/>
</dbReference>
<keyword evidence="6 14" id="KW-0418">Kinase</keyword>
<evidence type="ECO:0000256" key="1">
    <source>
        <dbReference type="ARBA" id="ARBA00000085"/>
    </source>
</evidence>
<evidence type="ECO:0000259" key="13">
    <source>
        <dbReference type="PROSITE" id="PS50113"/>
    </source>
</evidence>
<dbReference type="SMART" id="SM00388">
    <property type="entry name" value="HisKA"/>
    <property type="match status" value="1"/>
</dbReference>
<feature type="domain" description="PAC" evidence="13">
    <location>
        <begin position="100"/>
        <end position="152"/>
    </location>
</feature>
<dbReference type="EMBL" id="CP042914">
    <property type="protein sequence ID" value="QEG41967.1"/>
    <property type="molecule type" value="Genomic_DNA"/>
</dbReference>
<dbReference type="OrthoDB" id="9764438at2"/>
<dbReference type="InterPro" id="IPR036097">
    <property type="entry name" value="HisK_dim/P_sf"/>
</dbReference>
<keyword evidence="5" id="KW-0547">Nucleotide-binding</keyword>
<gene>
    <name evidence="14" type="primary">kinA_2</name>
    <name evidence="14" type="ORF">UC8_39960</name>
</gene>
<feature type="region of interest" description="Disordered" evidence="10">
    <location>
        <begin position="1"/>
        <end position="25"/>
    </location>
</feature>
<dbReference type="InterPro" id="IPR001610">
    <property type="entry name" value="PAC"/>
</dbReference>
<dbReference type="Gene3D" id="3.30.450.20">
    <property type="entry name" value="PAS domain"/>
    <property type="match status" value="1"/>
</dbReference>
<feature type="coiled-coil region" evidence="9">
    <location>
        <begin position="143"/>
        <end position="174"/>
    </location>
</feature>
<dbReference type="InterPro" id="IPR005467">
    <property type="entry name" value="His_kinase_dom"/>
</dbReference>
<keyword evidence="8" id="KW-0902">Two-component regulatory system</keyword>
<keyword evidence="4 14" id="KW-0808">Transferase</keyword>
<dbReference type="AlphaFoldDB" id="A0A5B9QS88"/>
<keyword evidence="3" id="KW-0597">Phosphoprotein</keyword>
<comment type="catalytic activity">
    <reaction evidence="1">
        <text>ATP + protein L-histidine = ADP + protein N-phospho-L-histidine.</text>
        <dbReference type="EC" id="2.7.13.3"/>
    </reaction>
</comment>
<dbReference type="InterPro" id="IPR000700">
    <property type="entry name" value="PAS-assoc_C"/>
</dbReference>
<dbReference type="Pfam" id="PF08448">
    <property type="entry name" value="PAS_4"/>
    <property type="match status" value="1"/>
</dbReference>
<protein>
    <recommendedName>
        <fullName evidence="2">histidine kinase</fullName>
        <ecNumber evidence="2">2.7.13.3</ecNumber>
    </recommendedName>
</protein>
<evidence type="ECO:0000256" key="2">
    <source>
        <dbReference type="ARBA" id="ARBA00012438"/>
    </source>
</evidence>
<evidence type="ECO:0000256" key="10">
    <source>
        <dbReference type="SAM" id="MobiDB-lite"/>
    </source>
</evidence>
<organism evidence="14 15">
    <name type="scientific">Roseimaritima ulvae</name>
    <dbReference type="NCBI Taxonomy" id="980254"/>
    <lineage>
        <taxon>Bacteria</taxon>
        <taxon>Pseudomonadati</taxon>
        <taxon>Planctomycetota</taxon>
        <taxon>Planctomycetia</taxon>
        <taxon>Pirellulales</taxon>
        <taxon>Pirellulaceae</taxon>
        <taxon>Roseimaritima</taxon>
    </lineage>
</organism>
<dbReference type="CDD" id="cd00075">
    <property type="entry name" value="HATPase"/>
    <property type="match status" value="1"/>
</dbReference>
<dbReference type="PANTHER" id="PTHR43065">
    <property type="entry name" value="SENSOR HISTIDINE KINASE"/>
    <property type="match status" value="1"/>
</dbReference>
<dbReference type="InterPro" id="IPR003594">
    <property type="entry name" value="HATPase_dom"/>
</dbReference>
<dbReference type="CDD" id="cd00082">
    <property type="entry name" value="HisKA"/>
    <property type="match status" value="1"/>
</dbReference>
<dbReference type="GO" id="GO:0005524">
    <property type="term" value="F:ATP binding"/>
    <property type="evidence" value="ECO:0007669"/>
    <property type="project" value="UniProtKB-KW"/>
</dbReference>
<evidence type="ECO:0000256" key="6">
    <source>
        <dbReference type="ARBA" id="ARBA00022777"/>
    </source>
</evidence>
<dbReference type="Gene3D" id="3.30.565.10">
    <property type="entry name" value="Histidine kinase-like ATPase, C-terminal domain"/>
    <property type="match status" value="1"/>
</dbReference>